<name>A0ABQ5QPQ6_9ACTN</name>
<gene>
    <name evidence="5" type="ORF">Pa4123_11190</name>
</gene>
<feature type="region of interest" description="Disordered" evidence="3">
    <location>
        <begin position="13"/>
        <end position="60"/>
    </location>
</feature>
<dbReference type="Gene3D" id="2.70.70.10">
    <property type="entry name" value="Glucose Permease (Domain IIA)"/>
    <property type="match status" value="1"/>
</dbReference>
<dbReference type="Pfam" id="PF01551">
    <property type="entry name" value="Peptidase_M23"/>
    <property type="match status" value="1"/>
</dbReference>
<keyword evidence="6" id="KW-1185">Reference proteome</keyword>
<dbReference type="InterPro" id="IPR016047">
    <property type="entry name" value="M23ase_b-sheet_dom"/>
</dbReference>
<evidence type="ECO:0000313" key="6">
    <source>
        <dbReference type="Proteomes" id="UP001144280"/>
    </source>
</evidence>
<feature type="domain" description="M23ase beta-sheet core" evidence="4">
    <location>
        <begin position="338"/>
        <end position="436"/>
    </location>
</feature>
<evidence type="ECO:0000313" key="5">
    <source>
        <dbReference type="EMBL" id="GLH95847.1"/>
    </source>
</evidence>
<dbReference type="PANTHER" id="PTHR21666">
    <property type="entry name" value="PEPTIDASE-RELATED"/>
    <property type="match status" value="1"/>
</dbReference>
<feature type="coiled-coil region" evidence="2">
    <location>
        <begin position="200"/>
        <end position="294"/>
    </location>
</feature>
<proteinExistence type="predicted"/>
<reference evidence="5" key="1">
    <citation type="submission" date="2022-12" db="EMBL/GenBank/DDBJ databases">
        <title>New Phytohabitans aurantiacus sp. RD004123 nov., an actinomycete isolated from soil.</title>
        <authorList>
            <person name="Triningsih D.W."/>
            <person name="Harunari E."/>
            <person name="Igarashi Y."/>
        </authorList>
    </citation>
    <scope>NUCLEOTIDE SEQUENCE</scope>
    <source>
        <strain evidence="5">RD004123</strain>
    </source>
</reference>
<sequence length="445" mass="47078">MVAVLVVPAAPAAPAPAAPGLSDAPTKSMRGAREGGASWAAGPARAERAPARRADPRDDKKRIDAEVAAAASILEGATARAQGAAMRLAAANAALPGAQDRVAESRGLVAAAEVAANTARRRAKAAAAAVKGAQQRYAESEKRVEQARRRVGDFVSSAYKGSDIVILNLLINARTPIEAAERYGYFERIIGAEKVALDGFTQARRAAKQAQNDAVLAQREAEAARLAAEGALAEARAAQAEAEAAVAYVATLATQRTEALEIAEQERDASLAKYEEAKAEAARIERELRAWEDQQKVTKPGGGRPVVRPGARFLMPVQGWKSSDFGMRYDPYYRVWQLHAGVDIAAGGGQPIYAAADGRVIRAGWNGGYGNYTCVSHGSYRGSGLSTCYAHQSRILVSAGQWVRRGQVIGRVGTTGASTGYHLHFEVRLSGRPVQPLSWLPGCLC</sequence>
<evidence type="ECO:0000256" key="3">
    <source>
        <dbReference type="SAM" id="MobiDB-lite"/>
    </source>
</evidence>
<organism evidence="5 6">
    <name type="scientific">Phytohabitans aurantiacus</name>
    <dbReference type="NCBI Taxonomy" id="3016789"/>
    <lineage>
        <taxon>Bacteria</taxon>
        <taxon>Bacillati</taxon>
        <taxon>Actinomycetota</taxon>
        <taxon>Actinomycetes</taxon>
        <taxon>Micromonosporales</taxon>
        <taxon>Micromonosporaceae</taxon>
    </lineage>
</organism>
<dbReference type="InterPro" id="IPR050570">
    <property type="entry name" value="Cell_wall_metabolism_enzyme"/>
</dbReference>
<evidence type="ECO:0000256" key="1">
    <source>
        <dbReference type="ARBA" id="ARBA00022729"/>
    </source>
</evidence>
<dbReference type="InterPro" id="IPR011055">
    <property type="entry name" value="Dup_hybrid_motif"/>
</dbReference>
<dbReference type="SUPFAM" id="SSF51261">
    <property type="entry name" value="Duplicated hybrid motif"/>
    <property type="match status" value="1"/>
</dbReference>
<protein>
    <recommendedName>
        <fullName evidence="4">M23ase beta-sheet core domain-containing protein</fullName>
    </recommendedName>
</protein>
<comment type="caution">
    <text evidence="5">The sequence shown here is derived from an EMBL/GenBank/DDBJ whole genome shotgun (WGS) entry which is preliminary data.</text>
</comment>
<dbReference type="CDD" id="cd12797">
    <property type="entry name" value="M23_peptidase"/>
    <property type="match status" value="1"/>
</dbReference>
<dbReference type="EMBL" id="BSDI01000004">
    <property type="protein sequence ID" value="GLH95847.1"/>
    <property type="molecule type" value="Genomic_DNA"/>
</dbReference>
<keyword evidence="1" id="KW-0732">Signal</keyword>
<keyword evidence="2" id="KW-0175">Coiled coil</keyword>
<feature type="compositionally biased region" description="Basic and acidic residues" evidence="3">
    <location>
        <begin position="45"/>
        <end position="60"/>
    </location>
</feature>
<dbReference type="Proteomes" id="UP001144280">
    <property type="component" value="Unassembled WGS sequence"/>
</dbReference>
<evidence type="ECO:0000256" key="2">
    <source>
        <dbReference type="SAM" id="Coils"/>
    </source>
</evidence>
<evidence type="ECO:0000259" key="4">
    <source>
        <dbReference type="Pfam" id="PF01551"/>
    </source>
</evidence>
<feature type="coiled-coil region" evidence="2">
    <location>
        <begin position="123"/>
        <end position="150"/>
    </location>
</feature>
<dbReference type="PANTHER" id="PTHR21666:SF289">
    <property type="entry name" value="L-ALA--D-GLU ENDOPEPTIDASE"/>
    <property type="match status" value="1"/>
</dbReference>
<accession>A0ABQ5QPQ6</accession>